<dbReference type="AlphaFoldDB" id="A0A7R9GLG1"/>
<keyword evidence="2" id="KW-1185">Reference proteome</keyword>
<dbReference type="InterPro" id="IPR036388">
    <property type="entry name" value="WH-like_DNA-bd_sf"/>
</dbReference>
<organism evidence="1">
    <name type="scientific">Notodromas monacha</name>
    <dbReference type="NCBI Taxonomy" id="399045"/>
    <lineage>
        <taxon>Eukaryota</taxon>
        <taxon>Metazoa</taxon>
        <taxon>Ecdysozoa</taxon>
        <taxon>Arthropoda</taxon>
        <taxon>Crustacea</taxon>
        <taxon>Oligostraca</taxon>
        <taxon>Ostracoda</taxon>
        <taxon>Podocopa</taxon>
        <taxon>Podocopida</taxon>
        <taxon>Cypridocopina</taxon>
        <taxon>Cypridoidea</taxon>
        <taxon>Cyprididae</taxon>
        <taxon>Notodromas</taxon>
    </lineage>
</organism>
<sequence length="122" mass="13552">MLLKLYQIFDETAAKDQKLTGLKLVEALGKAKSLSPEYCERVITSLLLEGYLKMDFHYTPYNVVVYVLPDGSRRLLIKKGTGKVTMLVSGGDSVAGSSERKRKLKDSCDVPKKKVPTVVLDD</sequence>
<proteinExistence type="predicted"/>
<dbReference type="Proteomes" id="UP000678499">
    <property type="component" value="Unassembled WGS sequence"/>
</dbReference>
<gene>
    <name evidence="1" type="ORF">NMOB1V02_LOCUS12368</name>
</gene>
<dbReference type="EMBL" id="OA891686">
    <property type="protein sequence ID" value="CAD7284764.1"/>
    <property type="molecule type" value="Genomic_DNA"/>
</dbReference>
<dbReference type="OrthoDB" id="10261556at2759"/>
<dbReference type="Gene3D" id="1.10.10.10">
    <property type="entry name" value="Winged helix-like DNA-binding domain superfamily/Winged helix DNA-binding domain"/>
    <property type="match status" value="1"/>
</dbReference>
<dbReference type="EMBL" id="CAJPEX010009649">
    <property type="protein sequence ID" value="CAG0924916.1"/>
    <property type="molecule type" value="Genomic_DNA"/>
</dbReference>
<accession>A0A7R9GLG1</accession>
<name>A0A7R9GLG1_9CRUS</name>
<protein>
    <submittedName>
        <fullName evidence="1">Uncharacterized protein</fullName>
    </submittedName>
</protein>
<reference evidence="1" key="1">
    <citation type="submission" date="2020-11" db="EMBL/GenBank/DDBJ databases">
        <authorList>
            <person name="Tran Van P."/>
        </authorList>
    </citation>
    <scope>NUCLEOTIDE SEQUENCE</scope>
</reference>
<evidence type="ECO:0000313" key="2">
    <source>
        <dbReference type="Proteomes" id="UP000678499"/>
    </source>
</evidence>
<evidence type="ECO:0000313" key="1">
    <source>
        <dbReference type="EMBL" id="CAD7284764.1"/>
    </source>
</evidence>